<feature type="compositionally biased region" description="Polar residues" evidence="1">
    <location>
        <begin position="48"/>
        <end position="57"/>
    </location>
</feature>
<sequence length="65" mass="6849">MATGDTAAAAGLPLVPGTAQANTLETIENETRDFIGRIILDHPRKETASPTAPTSPQEGDIWFKG</sequence>
<dbReference type="EMBL" id="CP031422">
    <property type="protein sequence ID" value="AZS40042.1"/>
    <property type="molecule type" value="Genomic_DNA"/>
</dbReference>
<evidence type="ECO:0000313" key="2">
    <source>
        <dbReference type="EMBL" id="AZS40042.1"/>
    </source>
</evidence>
<evidence type="ECO:0000313" key="3">
    <source>
        <dbReference type="Proteomes" id="UP000274841"/>
    </source>
</evidence>
<feature type="region of interest" description="Disordered" evidence="1">
    <location>
        <begin position="41"/>
        <end position="65"/>
    </location>
</feature>
<dbReference type="KEGG" id="moy:CVS54_01364"/>
<dbReference type="Proteomes" id="UP000274841">
    <property type="component" value="Chromosome"/>
</dbReference>
<name>A0A3Q9J4B7_9MICO</name>
<evidence type="ECO:0000256" key="1">
    <source>
        <dbReference type="SAM" id="MobiDB-lite"/>
    </source>
</evidence>
<dbReference type="RefSeq" id="WP_127011997.1">
    <property type="nucleotide sequence ID" value="NZ_CP031422.1"/>
</dbReference>
<protein>
    <submittedName>
        <fullName evidence="2">Uncharacterized protein</fullName>
    </submittedName>
</protein>
<proteinExistence type="predicted"/>
<reference evidence="2 3" key="1">
    <citation type="submission" date="2018-08" db="EMBL/GenBank/DDBJ databases">
        <title>Microbacterium oxydans strain HG3.</title>
        <authorList>
            <person name="ORTET P."/>
        </authorList>
    </citation>
    <scope>NUCLEOTIDE SEQUENCE [LARGE SCALE GENOMIC DNA]</scope>
    <source>
        <strain evidence="2 3">HG3</strain>
    </source>
</reference>
<dbReference type="AlphaFoldDB" id="A0A3Q9J4B7"/>
<gene>
    <name evidence="2" type="ORF">CVS54_01364</name>
</gene>
<organism evidence="2 3">
    <name type="scientific">Microbacterium oxydans</name>
    <dbReference type="NCBI Taxonomy" id="82380"/>
    <lineage>
        <taxon>Bacteria</taxon>
        <taxon>Bacillati</taxon>
        <taxon>Actinomycetota</taxon>
        <taxon>Actinomycetes</taxon>
        <taxon>Micrococcales</taxon>
        <taxon>Microbacteriaceae</taxon>
        <taxon>Microbacterium</taxon>
    </lineage>
</organism>
<accession>A0A3Q9J4B7</accession>